<keyword evidence="6" id="KW-1185">Reference proteome</keyword>
<dbReference type="InterPro" id="IPR018062">
    <property type="entry name" value="HTH_AraC-typ_CS"/>
</dbReference>
<dbReference type="InterPro" id="IPR009057">
    <property type="entry name" value="Homeodomain-like_sf"/>
</dbReference>
<keyword evidence="2" id="KW-0238">DNA-binding</keyword>
<dbReference type="SMART" id="SM00342">
    <property type="entry name" value="HTH_ARAC"/>
    <property type="match status" value="1"/>
</dbReference>
<gene>
    <name evidence="5" type="ORF">Rmf_42810</name>
</gene>
<feature type="domain" description="HTH araC/xylS-type" evidence="4">
    <location>
        <begin position="100"/>
        <end position="198"/>
    </location>
</feature>
<protein>
    <recommendedName>
        <fullName evidence="4">HTH araC/xylS-type domain-containing protein</fullName>
    </recommendedName>
</protein>
<sequence>MMNGLRSHKPRLASPDQEIEMHAAIPPVAAAAYVPRGFNAAVELGRLQKVLEQVQARRLVHAPALMDAVLPAIVALEGILSAALPARQEQLAGLAPWQRRKVAQMVEEHLHGPLAVSDMAATARLSRSAFTRAFTASFGQPPHSYVVGRRIARAQDLMVTTNEPLAQIALACGLADQAHLSRVFRQRIGTTPRSWRRTASAADMAA</sequence>
<dbReference type="PANTHER" id="PTHR46796:SF14">
    <property type="entry name" value="TRANSCRIPTIONAL REGULATORY PROTEIN"/>
    <property type="match status" value="1"/>
</dbReference>
<keyword evidence="3" id="KW-0804">Transcription</keyword>
<evidence type="ECO:0000256" key="3">
    <source>
        <dbReference type="ARBA" id="ARBA00023163"/>
    </source>
</evidence>
<dbReference type="Pfam" id="PF12833">
    <property type="entry name" value="HTH_18"/>
    <property type="match status" value="1"/>
</dbReference>
<dbReference type="PROSITE" id="PS01124">
    <property type="entry name" value="HTH_ARAC_FAMILY_2"/>
    <property type="match status" value="1"/>
</dbReference>
<proteinExistence type="predicted"/>
<evidence type="ECO:0000256" key="2">
    <source>
        <dbReference type="ARBA" id="ARBA00023125"/>
    </source>
</evidence>
<dbReference type="Gene3D" id="1.10.10.60">
    <property type="entry name" value="Homeodomain-like"/>
    <property type="match status" value="1"/>
</dbReference>
<keyword evidence="1" id="KW-0805">Transcription regulation</keyword>
<dbReference type="EMBL" id="AP025637">
    <property type="protein sequence ID" value="BDG74352.1"/>
    <property type="molecule type" value="Genomic_DNA"/>
</dbReference>
<evidence type="ECO:0000313" key="5">
    <source>
        <dbReference type="EMBL" id="BDG74352.1"/>
    </source>
</evidence>
<dbReference type="Proteomes" id="UP000831327">
    <property type="component" value="Chromosome"/>
</dbReference>
<accession>A0ABM7Y8N3</accession>
<evidence type="ECO:0000256" key="1">
    <source>
        <dbReference type="ARBA" id="ARBA00023015"/>
    </source>
</evidence>
<name>A0ABM7Y8N3_9PROT</name>
<dbReference type="PANTHER" id="PTHR46796">
    <property type="entry name" value="HTH-TYPE TRANSCRIPTIONAL ACTIVATOR RHAS-RELATED"/>
    <property type="match status" value="1"/>
</dbReference>
<evidence type="ECO:0000313" key="6">
    <source>
        <dbReference type="Proteomes" id="UP000831327"/>
    </source>
</evidence>
<reference evidence="5 6" key="1">
    <citation type="journal article" date="2016" name="Microbes Environ.">
        <title>Phylogenetically diverse aerobic anoxygenic phototrophic bacteria isolated from epilithic biofilms in Tama river, Japan.</title>
        <authorList>
            <person name="Hirose S."/>
            <person name="Matsuura K."/>
            <person name="Haruta S."/>
        </authorList>
    </citation>
    <scope>NUCLEOTIDE SEQUENCE [LARGE SCALE GENOMIC DNA]</scope>
    <source>
        <strain evidence="5 6">S08</strain>
    </source>
</reference>
<dbReference type="InterPro" id="IPR050204">
    <property type="entry name" value="AraC_XylS_family_regulators"/>
</dbReference>
<evidence type="ECO:0000259" key="4">
    <source>
        <dbReference type="PROSITE" id="PS01124"/>
    </source>
</evidence>
<dbReference type="InterPro" id="IPR018060">
    <property type="entry name" value="HTH_AraC"/>
</dbReference>
<organism evidence="5 6">
    <name type="scientific">Roseomonas fluvialis</name>
    <dbReference type="NCBI Taxonomy" id="1750527"/>
    <lineage>
        <taxon>Bacteria</taxon>
        <taxon>Pseudomonadati</taxon>
        <taxon>Pseudomonadota</taxon>
        <taxon>Alphaproteobacteria</taxon>
        <taxon>Acetobacterales</taxon>
        <taxon>Roseomonadaceae</taxon>
        <taxon>Roseomonas</taxon>
    </lineage>
</organism>
<dbReference type="SUPFAM" id="SSF46689">
    <property type="entry name" value="Homeodomain-like"/>
    <property type="match status" value="2"/>
</dbReference>
<dbReference type="PROSITE" id="PS00041">
    <property type="entry name" value="HTH_ARAC_FAMILY_1"/>
    <property type="match status" value="1"/>
</dbReference>